<organism evidence="9 10">
    <name type="scientific">Thermodesulforhabdus norvegica</name>
    <dbReference type="NCBI Taxonomy" id="39841"/>
    <lineage>
        <taxon>Bacteria</taxon>
        <taxon>Pseudomonadati</taxon>
        <taxon>Thermodesulfobacteriota</taxon>
        <taxon>Syntrophobacteria</taxon>
        <taxon>Syntrophobacterales</taxon>
        <taxon>Thermodesulforhabdaceae</taxon>
        <taxon>Thermodesulforhabdus</taxon>
    </lineage>
</organism>
<dbReference type="InterPro" id="IPR047089">
    <property type="entry name" value="Asp-tRNA-ligase_1_N"/>
</dbReference>
<protein>
    <recommendedName>
        <fullName evidence="7">Aspartate--tRNA(Asp/Asn) ligase</fullName>
        <ecNumber evidence="7">6.1.1.23</ecNumber>
    </recommendedName>
    <alternativeName>
        <fullName evidence="7">Aspartyl-tRNA synthetase</fullName>
        <shortName evidence="7">AspRS</shortName>
    </alternativeName>
    <alternativeName>
        <fullName evidence="7">Non-discriminating aspartyl-tRNA synthetase</fullName>
        <shortName evidence="7">ND-AspRS</shortName>
    </alternativeName>
</protein>
<dbReference type="NCBIfam" id="NF001750">
    <property type="entry name" value="PRK00476.1"/>
    <property type="match status" value="1"/>
</dbReference>
<dbReference type="Gene3D" id="3.30.930.10">
    <property type="entry name" value="Bira Bifunctional Protein, Domain 2"/>
    <property type="match status" value="1"/>
</dbReference>
<evidence type="ECO:0000256" key="5">
    <source>
        <dbReference type="ARBA" id="ARBA00022917"/>
    </source>
</evidence>
<evidence type="ECO:0000313" key="10">
    <source>
        <dbReference type="Proteomes" id="UP000199611"/>
    </source>
</evidence>
<dbReference type="Pfam" id="PF01336">
    <property type="entry name" value="tRNA_anti-codon"/>
    <property type="match status" value="1"/>
</dbReference>
<dbReference type="PRINTS" id="PR01042">
    <property type="entry name" value="TRNASYNTHASP"/>
</dbReference>
<feature type="site" description="Important for tRNA non-discrimination" evidence="7">
    <location>
        <position position="61"/>
    </location>
</feature>
<dbReference type="PANTHER" id="PTHR22594">
    <property type="entry name" value="ASPARTYL/LYSYL-TRNA SYNTHETASE"/>
    <property type="match status" value="1"/>
</dbReference>
<dbReference type="PROSITE" id="PS50862">
    <property type="entry name" value="AA_TRNA_LIGASE_II"/>
    <property type="match status" value="1"/>
</dbReference>
<evidence type="ECO:0000256" key="1">
    <source>
        <dbReference type="ARBA" id="ARBA00006303"/>
    </source>
</evidence>
<feature type="region of interest" description="Aspartate" evidence="7">
    <location>
        <begin position="229"/>
        <end position="232"/>
    </location>
</feature>
<dbReference type="CDD" id="cd04317">
    <property type="entry name" value="EcAspRS_like_N"/>
    <property type="match status" value="1"/>
</dbReference>
<comment type="subcellular location">
    <subcellularLocation>
        <location evidence="7">Cytoplasm</location>
    </subcellularLocation>
</comment>
<dbReference type="InterPro" id="IPR004524">
    <property type="entry name" value="Asp-tRNA-ligase_1"/>
</dbReference>
<dbReference type="InterPro" id="IPR047090">
    <property type="entry name" value="AspRS_core"/>
</dbReference>
<dbReference type="HAMAP" id="MF_00044">
    <property type="entry name" value="Asp_tRNA_synth_type1"/>
    <property type="match status" value="1"/>
</dbReference>
<feature type="binding site" evidence="7">
    <location>
        <position position="205"/>
    </location>
    <ligand>
        <name>L-aspartate</name>
        <dbReference type="ChEBI" id="CHEBI:29991"/>
    </ligand>
</feature>
<keyword evidence="7" id="KW-0963">Cytoplasm</keyword>
<dbReference type="InterPro" id="IPR002312">
    <property type="entry name" value="Asp/Asn-tRNA-synth_IIb"/>
</dbReference>
<gene>
    <name evidence="7" type="primary">aspS</name>
    <name evidence="9" type="ORF">SAMN05660836_01455</name>
</gene>
<dbReference type="PANTHER" id="PTHR22594:SF5">
    <property type="entry name" value="ASPARTATE--TRNA LIGASE, MITOCHONDRIAL"/>
    <property type="match status" value="1"/>
</dbReference>
<dbReference type="SUPFAM" id="SSF55261">
    <property type="entry name" value="GAD domain-like"/>
    <property type="match status" value="1"/>
</dbReference>
<proteinExistence type="inferred from homology"/>
<dbReference type="STRING" id="39841.SAMN05660836_01455"/>
<keyword evidence="10" id="KW-1185">Reference proteome</keyword>
<evidence type="ECO:0000256" key="3">
    <source>
        <dbReference type="ARBA" id="ARBA00022741"/>
    </source>
</evidence>
<dbReference type="GO" id="GO:0003676">
    <property type="term" value="F:nucleic acid binding"/>
    <property type="evidence" value="ECO:0007669"/>
    <property type="project" value="InterPro"/>
</dbReference>
<dbReference type="Gene3D" id="2.40.50.140">
    <property type="entry name" value="Nucleic acid-binding proteins"/>
    <property type="match status" value="1"/>
</dbReference>
<dbReference type="CDD" id="cd00777">
    <property type="entry name" value="AspRS_core"/>
    <property type="match status" value="1"/>
</dbReference>
<dbReference type="InterPro" id="IPR006195">
    <property type="entry name" value="aa-tRNA-synth_II"/>
</dbReference>
<dbReference type="NCBIfam" id="TIGR00459">
    <property type="entry name" value="aspS_bact"/>
    <property type="match status" value="1"/>
</dbReference>
<dbReference type="AlphaFoldDB" id="A0A1I4TQM5"/>
<dbReference type="SUPFAM" id="SSF55681">
    <property type="entry name" value="Class II aaRS and biotin synthetases"/>
    <property type="match status" value="1"/>
</dbReference>
<comment type="similarity">
    <text evidence="1 7">Belongs to the class-II aminoacyl-tRNA synthetase family. Type 1 subfamily.</text>
</comment>
<feature type="binding site" evidence="7">
    <location>
        <position position="512"/>
    </location>
    <ligand>
        <name>ATP</name>
        <dbReference type="ChEBI" id="CHEBI:30616"/>
    </ligand>
</feature>
<comment type="subunit">
    <text evidence="7">Homodimer.</text>
</comment>
<name>A0A1I4TQM5_9BACT</name>
<dbReference type="EC" id="6.1.1.23" evidence="7"/>
<keyword evidence="2 7" id="KW-0436">Ligase</keyword>
<dbReference type="EMBL" id="FOUU01000004">
    <property type="protein sequence ID" value="SFM78843.1"/>
    <property type="molecule type" value="Genomic_DNA"/>
</dbReference>
<feature type="domain" description="Aminoacyl-transfer RNA synthetases class-II family profile" evidence="8">
    <location>
        <begin position="183"/>
        <end position="585"/>
    </location>
</feature>
<evidence type="ECO:0000256" key="7">
    <source>
        <dbReference type="HAMAP-Rule" id="MF_00044"/>
    </source>
</evidence>
<keyword evidence="3 7" id="KW-0547">Nucleotide-binding</keyword>
<dbReference type="Proteomes" id="UP000199611">
    <property type="component" value="Unassembled WGS sequence"/>
</dbReference>
<dbReference type="InterPro" id="IPR045864">
    <property type="entry name" value="aa-tRNA-synth_II/BPL/LPL"/>
</dbReference>
<dbReference type="InterPro" id="IPR012340">
    <property type="entry name" value="NA-bd_OB-fold"/>
</dbReference>
<evidence type="ECO:0000256" key="6">
    <source>
        <dbReference type="ARBA" id="ARBA00023146"/>
    </source>
</evidence>
<evidence type="ECO:0000313" key="9">
    <source>
        <dbReference type="EMBL" id="SFM78843.1"/>
    </source>
</evidence>
<dbReference type="Pfam" id="PF02938">
    <property type="entry name" value="GAD"/>
    <property type="match status" value="1"/>
</dbReference>
<dbReference type="GO" id="GO:0050560">
    <property type="term" value="F:aspartate-tRNA(Asn) ligase activity"/>
    <property type="evidence" value="ECO:0007669"/>
    <property type="project" value="UniProtKB-EC"/>
</dbReference>
<accession>A0A1I4TQM5</accession>
<dbReference type="GO" id="GO:0005524">
    <property type="term" value="F:ATP binding"/>
    <property type="evidence" value="ECO:0007669"/>
    <property type="project" value="UniProtKB-UniRule"/>
</dbReference>
<dbReference type="GO" id="GO:0004815">
    <property type="term" value="F:aspartate-tRNA ligase activity"/>
    <property type="evidence" value="ECO:0007669"/>
    <property type="project" value="UniProtKB-UniRule"/>
</dbReference>
<evidence type="ECO:0000256" key="4">
    <source>
        <dbReference type="ARBA" id="ARBA00022840"/>
    </source>
</evidence>
<comment type="function">
    <text evidence="7">Aspartyl-tRNA synthetase with relaxed tRNA specificity since it is able to aspartylate not only its cognate tRNA(Asp) but also tRNA(Asn). Reaction proceeds in two steps: L-aspartate is first activated by ATP to form Asp-AMP and then transferred to the acceptor end of tRNA(Asp/Asn).</text>
</comment>
<reference evidence="9 10" key="1">
    <citation type="submission" date="2016-10" db="EMBL/GenBank/DDBJ databases">
        <authorList>
            <person name="de Groot N.N."/>
        </authorList>
    </citation>
    <scope>NUCLEOTIDE SEQUENCE [LARGE SCALE GENOMIC DNA]</scope>
    <source>
        <strain evidence="9 10">DSM 9990</strain>
    </source>
</reference>
<feature type="binding site" evidence="7">
    <location>
        <position position="478"/>
    </location>
    <ligand>
        <name>L-aspartate</name>
        <dbReference type="ChEBI" id="CHEBI:29991"/>
    </ligand>
</feature>
<feature type="binding site" evidence="7">
    <location>
        <position position="260"/>
    </location>
    <ligand>
        <name>ATP</name>
        <dbReference type="ChEBI" id="CHEBI:30616"/>
    </ligand>
</feature>
<feature type="binding site" evidence="7">
    <location>
        <begin position="564"/>
        <end position="567"/>
    </location>
    <ligand>
        <name>ATP</name>
        <dbReference type="ChEBI" id="CHEBI:30616"/>
    </ligand>
</feature>
<evidence type="ECO:0000259" key="8">
    <source>
        <dbReference type="PROSITE" id="PS50862"/>
    </source>
</evidence>
<dbReference type="SUPFAM" id="SSF50249">
    <property type="entry name" value="Nucleic acid-binding proteins"/>
    <property type="match status" value="1"/>
</dbReference>
<dbReference type="InterPro" id="IPR004364">
    <property type="entry name" value="Aa-tRNA-synt_II"/>
</dbReference>
<dbReference type="GO" id="GO:0006422">
    <property type="term" value="P:aspartyl-tRNA aminoacylation"/>
    <property type="evidence" value="ECO:0007669"/>
    <property type="project" value="UniProtKB-UniRule"/>
</dbReference>
<feature type="site" description="Important for tRNA non-discrimination" evidence="7">
    <location>
        <position position="113"/>
    </location>
</feature>
<evidence type="ECO:0000256" key="2">
    <source>
        <dbReference type="ARBA" id="ARBA00022598"/>
    </source>
</evidence>
<keyword evidence="5 7" id="KW-0648">Protein biosynthesis</keyword>
<sequence length="624" mass="71759">MTEPLAEHIKPEEEISAERFSEVSLDSLGEWKRSHHCGELGAEHIGEDVILMGWVQRRRDHGGLIFVDLRDREGITQVVFDPQHSREAHERAHSLRNEYVIAVKGTVRRRPEGMENPKLKTGEIEVLVHDLKILNASRTPPFLVEDRVQVGENVRLQYRYIDLRRPSMMRNLRTRHEALQITRNFFSERGFIEVETPVLTKSTPEGARDYLVPSRIYPGRFYALPQSPQLFKQLLMVSGFDRYFQIVKCFRDEDLRADRQPEFTQLDLEMSFISEADIYAIIEEWLYTLFKKIAGVELQIPFRKMTYEDAMNKYGTDRPDLRYDLEIIDVTDIVSASDFQVFRQAISSGGRVCVLKYPGGVKFSRKELDDFIAFVQRLGAKGMAWIKIQPDQWQSPIAKFLDEGVRAALTERLNLGEGDIIFFMADRRDVAFPVMGEFRTHLAEKEGLAEKGSYEFVWITHFPLLEWSAEEKRFVSVHHPFTAPVEEELHLLEESPERVHSRAYDLVLNGIEIGGGSIRIHRRDVQERVFRVLGIGDDEAREKFGFLLEALQYGAPPHGGIAFGFDRLLMLMVGASSIRDVIAFPKTQKATCLLTGAPSEPDVQQLLELHIRVEVEKEKTGNLS</sequence>
<dbReference type="Pfam" id="PF00152">
    <property type="entry name" value="tRNA-synt_2"/>
    <property type="match status" value="1"/>
</dbReference>
<dbReference type="InterPro" id="IPR029351">
    <property type="entry name" value="GAD_dom"/>
</dbReference>
<dbReference type="InterPro" id="IPR004365">
    <property type="entry name" value="NA-bd_OB_tRNA"/>
</dbReference>
<dbReference type="Gene3D" id="3.30.1360.30">
    <property type="entry name" value="GAD-like domain"/>
    <property type="match status" value="1"/>
</dbReference>
<comment type="catalytic activity">
    <reaction evidence="7">
        <text>tRNA(Asx) + L-aspartate + ATP = L-aspartyl-tRNA(Asx) + AMP + diphosphate</text>
        <dbReference type="Rhea" id="RHEA:18349"/>
        <dbReference type="Rhea" id="RHEA-COMP:9710"/>
        <dbReference type="Rhea" id="RHEA-COMP:9711"/>
        <dbReference type="ChEBI" id="CHEBI:29991"/>
        <dbReference type="ChEBI" id="CHEBI:30616"/>
        <dbReference type="ChEBI" id="CHEBI:33019"/>
        <dbReference type="ChEBI" id="CHEBI:78442"/>
        <dbReference type="ChEBI" id="CHEBI:78516"/>
        <dbReference type="ChEBI" id="CHEBI:456215"/>
        <dbReference type="EC" id="6.1.1.23"/>
    </reaction>
</comment>
<keyword evidence="6 7" id="KW-0030">Aminoacyl-tRNA synthetase</keyword>
<feature type="binding site" evidence="7">
    <location>
        <position position="251"/>
    </location>
    <ligand>
        <name>L-aspartate</name>
        <dbReference type="ChEBI" id="CHEBI:29991"/>
    </ligand>
</feature>
<feature type="binding site" evidence="7">
    <location>
        <begin position="251"/>
        <end position="253"/>
    </location>
    <ligand>
        <name>ATP</name>
        <dbReference type="ChEBI" id="CHEBI:30616"/>
    </ligand>
</feature>
<dbReference type="GO" id="GO:0005737">
    <property type="term" value="C:cytoplasm"/>
    <property type="evidence" value="ECO:0007669"/>
    <property type="project" value="UniProtKB-SubCell"/>
</dbReference>
<dbReference type="InterPro" id="IPR004115">
    <property type="entry name" value="GAD-like_sf"/>
</dbReference>
<feature type="binding site" evidence="7">
    <location>
        <position position="519"/>
    </location>
    <ligand>
        <name>L-aspartate</name>
        <dbReference type="ChEBI" id="CHEBI:29991"/>
    </ligand>
</feature>
<keyword evidence="4 7" id="KW-0067">ATP-binding</keyword>